<evidence type="ECO:0000313" key="2">
    <source>
        <dbReference type="Proteomes" id="UP000775213"/>
    </source>
</evidence>
<dbReference type="AlphaFoldDB" id="A0AAV7GTE1"/>
<reference evidence="1 2" key="1">
    <citation type="journal article" date="2021" name="Hortic Res">
        <title>Chromosome-scale assembly of the Dendrobium chrysotoxum genome enhances the understanding of orchid evolution.</title>
        <authorList>
            <person name="Zhang Y."/>
            <person name="Zhang G.Q."/>
            <person name="Zhang D."/>
            <person name="Liu X.D."/>
            <person name="Xu X.Y."/>
            <person name="Sun W.H."/>
            <person name="Yu X."/>
            <person name="Zhu X."/>
            <person name="Wang Z.W."/>
            <person name="Zhao X."/>
            <person name="Zhong W.Y."/>
            <person name="Chen H."/>
            <person name="Yin W.L."/>
            <person name="Huang T."/>
            <person name="Niu S.C."/>
            <person name="Liu Z.J."/>
        </authorList>
    </citation>
    <scope>NUCLEOTIDE SEQUENCE [LARGE SCALE GENOMIC DNA]</scope>
    <source>
        <strain evidence="1">Lindl</strain>
    </source>
</reference>
<proteinExistence type="predicted"/>
<organism evidence="1 2">
    <name type="scientific">Dendrobium chrysotoxum</name>
    <name type="common">Orchid</name>
    <dbReference type="NCBI Taxonomy" id="161865"/>
    <lineage>
        <taxon>Eukaryota</taxon>
        <taxon>Viridiplantae</taxon>
        <taxon>Streptophyta</taxon>
        <taxon>Embryophyta</taxon>
        <taxon>Tracheophyta</taxon>
        <taxon>Spermatophyta</taxon>
        <taxon>Magnoliopsida</taxon>
        <taxon>Liliopsida</taxon>
        <taxon>Asparagales</taxon>
        <taxon>Orchidaceae</taxon>
        <taxon>Epidendroideae</taxon>
        <taxon>Malaxideae</taxon>
        <taxon>Dendrobiinae</taxon>
        <taxon>Dendrobium</taxon>
    </lineage>
</organism>
<sequence length="134" mass="15362">MEEKFSTIEGRFLAMKNWMKSQFGGSEEMMRKLMEMQSKTLLAILIANPNKYLIEIPLAKSKEKEIEQKKFDEESFFYQEPPHRALIRSIFGFSDGGTTMREFGGGGDRVTKHYGSHFEQGKWAIGDGEGRAEP</sequence>
<dbReference type="Proteomes" id="UP000775213">
    <property type="component" value="Unassembled WGS sequence"/>
</dbReference>
<dbReference type="EMBL" id="JAGFBR010000011">
    <property type="protein sequence ID" value="KAH0458993.1"/>
    <property type="molecule type" value="Genomic_DNA"/>
</dbReference>
<name>A0AAV7GTE1_DENCH</name>
<evidence type="ECO:0000313" key="1">
    <source>
        <dbReference type="EMBL" id="KAH0458993.1"/>
    </source>
</evidence>
<protein>
    <submittedName>
        <fullName evidence="1">Uncharacterized protein</fullName>
    </submittedName>
</protein>
<comment type="caution">
    <text evidence="1">The sequence shown here is derived from an EMBL/GenBank/DDBJ whole genome shotgun (WGS) entry which is preliminary data.</text>
</comment>
<keyword evidence="2" id="KW-1185">Reference proteome</keyword>
<gene>
    <name evidence="1" type="ORF">IEQ34_011807</name>
</gene>
<accession>A0AAV7GTE1</accession>